<accession>A0A1B2J2M3</accession>
<dbReference type="Proteomes" id="UP000093267">
    <property type="component" value="Plasmid pL11995-1"/>
</dbReference>
<gene>
    <name evidence="4" type="ORF">AYR63_15455</name>
</gene>
<sequence length="290" mass="32436">MNYIQQLRAFDDFKLYDTKLSVGQNALWYALMSINNKSNWKTWFTVANSTLENLSGLSRSGIAKDRNILRQLGLIDFKSNGRKATSYRVCVLYTSNSAQDSVQDSVQDSTQGSVQDSTQGSVQGSVQDSSTLIKLNKTETKQEDDDGRARVLDLWQNLWGFPNAIARQDLDEWMTSLSPDLVQYAIEVAGHHDVQARAADKYVGKVVQGWLDLKITTLKAAQQANTEHEQRLSNARGSRPRGQITETLPAWADDTKTTPKSQPSVTDEQQAAVIARLEKIKHEKQQEGSV</sequence>
<evidence type="ECO:0000259" key="3">
    <source>
        <dbReference type="Pfam" id="PF07261"/>
    </source>
</evidence>
<dbReference type="InterPro" id="IPR006343">
    <property type="entry name" value="DnaB/C_C"/>
</dbReference>
<evidence type="ECO:0000313" key="5">
    <source>
        <dbReference type="Proteomes" id="UP000093267"/>
    </source>
</evidence>
<feature type="region of interest" description="Disordered" evidence="2">
    <location>
        <begin position="226"/>
        <end position="269"/>
    </location>
</feature>
<dbReference type="Pfam" id="PF07261">
    <property type="entry name" value="DnaB_2"/>
    <property type="match status" value="1"/>
</dbReference>
<keyword evidence="4" id="KW-0614">Plasmid</keyword>
<dbReference type="Gene3D" id="1.10.10.630">
    <property type="entry name" value="DnaD domain-like"/>
    <property type="match status" value="1"/>
</dbReference>
<feature type="compositionally biased region" description="Polar residues" evidence="2">
    <location>
        <begin position="258"/>
        <end position="269"/>
    </location>
</feature>
<evidence type="ECO:0000256" key="2">
    <source>
        <dbReference type="SAM" id="MobiDB-lite"/>
    </source>
</evidence>
<comment type="similarity">
    <text evidence="1">Belongs to the DnaB/DnaD family.</text>
</comment>
<dbReference type="InterPro" id="IPR053162">
    <property type="entry name" value="DnaD"/>
</dbReference>
<keyword evidence="5" id="KW-1185">Reference proteome</keyword>
<dbReference type="SUPFAM" id="SSF158499">
    <property type="entry name" value="DnaD domain-like"/>
    <property type="match status" value="1"/>
</dbReference>
<dbReference type="RefSeq" id="WP_065937713.1">
    <property type="nucleotide sequence ID" value="NZ_CP014925.1"/>
</dbReference>
<proteinExistence type="inferred from homology"/>
<feature type="region of interest" description="Disordered" evidence="2">
    <location>
        <begin position="102"/>
        <end position="127"/>
    </location>
</feature>
<dbReference type="EMBL" id="CP014925">
    <property type="protein sequence ID" value="ANZ68547.1"/>
    <property type="molecule type" value="Genomic_DNA"/>
</dbReference>
<organism evidence="4 5">
    <name type="scientific">Secundilactobacillus paracollinoides</name>
    <dbReference type="NCBI Taxonomy" id="240427"/>
    <lineage>
        <taxon>Bacteria</taxon>
        <taxon>Bacillati</taxon>
        <taxon>Bacillota</taxon>
        <taxon>Bacilli</taxon>
        <taxon>Lactobacillales</taxon>
        <taxon>Lactobacillaceae</taxon>
        <taxon>Secundilactobacillus</taxon>
    </lineage>
</organism>
<dbReference type="PANTHER" id="PTHR37293">
    <property type="entry name" value="PHAGE REPLICATION PROTEIN-RELATED"/>
    <property type="match status" value="1"/>
</dbReference>
<dbReference type="InterPro" id="IPR034829">
    <property type="entry name" value="DnaD-like_sf"/>
</dbReference>
<reference evidence="4 5" key="1">
    <citation type="submission" date="2016-03" db="EMBL/GenBank/DDBJ databases">
        <title>Pediococcus and Lactobacillus from brewery environment - whole genome sequencing and assembly.</title>
        <authorList>
            <person name="Behr J."/>
            <person name="Geissler A.J."/>
            <person name="Vogel R.F."/>
        </authorList>
    </citation>
    <scope>NUCLEOTIDE SEQUENCE [LARGE SCALE GENOMIC DNA]</scope>
    <source>
        <strain evidence="4 5">TMW 1.1995</strain>
        <plasmid evidence="5">pl11995-1</plasmid>
    </source>
</reference>
<dbReference type="AlphaFoldDB" id="A0A1B2J2M3"/>
<geneLocation type="plasmid" evidence="5">
    <name>pl11995-1</name>
</geneLocation>
<evidence type="ECO:0000256" key="1">
    <source>
        <dbReference type="ARBA" id="ARBA00093462"/>
    </source>
</evidence>
<protein>
    <recommendedName>
        <fullName evidence="3">DnaB/C C-terminal domain-containing protein</fullName>
    </recommendedName>
</protein>
<name>A0A1B2J2M3_9LACO</name>
<dbReference type="PANTHER" id="PTHR37293:SF5">
    <property type="entry name" value="DNA REPLICATION PROTEIN"/>
    <property type="match status" value="1"/>
</dbReference>
<evidence type="ECO:0000313" key="4">
    <source>
        <dbReference type="EMBL" id="ANZ68547.1"/>
    </source>
</evidence>
<feature type="domain" description="DnaB/C C-terminal" evidence="3">
    <location>
        <begin position="153"/>
        <end position="224"/>
    </location>
</feature>